<evidence type="ECO:0000313" key="2">
    <source>
        <dbReference type="Proteomes" id="UP000295238"/>
    </source>
</evidence>
<gene>
    <name evidence="1" type="ORF">E2F50_06665</name>
</gene>
<name>A0A4R5UII2_9HYPH</name>
<proteinExistence type="predicted"/>
<dbReference type="EMBL" id="SMTL01000002">
    <property type="protein sequence ID" value="TDK36606.1"/>
    <property type="molecule type" value="Genomic_DNA"/>
</dbReference>
<protein>
    <recommendedName>
        <fullName evidence="3">WavE lipopolysaccharide synthesis</fullName>
    </recommendedName>
</protein>
<reference evidence="1 2" key="1">
    <citation type="submission" date="2019-03" db="EMBL/GenBank/DDBJ databases">
        <title>Rhizobium sp. nov., an bacterium isolated from biocrust in Mu Us Desert.</title>
        <authorList>
            <person name="Lixiong L."/>
        </authorList>
    </citation>
    <scope>NUCLEOTIDE SEQUENCE [LARGE SCALE GENOMIC DNA]</scope>
    <source>
        <strain evidence="1 2">SPY-1</strain>
    </source>
</reference>
<dbReference type="Pfam" id="PF07507">
    <property type="entry name" value="WavE"/>
    <property type="match status" value="1"/>
</dbReference>
<dbReference type="InterPro" id="IPR011122">
    <property type="entry name" value="WavE"/>
</dbReference>
<evidence type="ECO:0000313" key="1">
    <source>
        <dbReference type="EMBL" id="TDK36606.1"/>
    </source>
</evidence>
<comment type="caution">
    <text evidence="1">The sequence shown here is derived from an EMBL/GenBank/DDBJ whole genome shotgun (WGS) entry which is preliminary data.</text>
</comment>
<dbReference type="RefSeq" id="WP_133315316.1">
    <property type="nucleotide sequence ID" value="NZ_SMTL01000002.1"/>
</dbReference>
<dbReference type="OrthoDB" id="6716726at2"/>
<organism evidence="1 2">
    <name type="scientific">Rhizobium deserti</name>
    <dbReference type="NCBI Taxonomy" id="2547961"/>
    <lineage>
        <taxon>Bacteria</taxon>
        <taxon>Pseudomonadati</taxon>
        <taxon>Pseudomonadota</taxon>
        <taxon>Alphaproteobacteria</taxon>
        <taxon>Hyphomicrobiales</taxon>
        <taxon>Rhizobiaceae</taxon>
        <taxon>Rhizobium/Agrobacterium group</taxon>
        <taxon>Rhizobium</taxon>
    </lineage>
</organism>
<keyword evidence="2" id="KW-1185">Reference proteome</keyword>
<sequence length="352" mass="41287">MFALNELTILVHGPVTAGNLEEVLKSIEMWREAYPGAYLHFAASMIERDVSAIEMQFWQQQHVSELEKRRKLVIDQVSQAVDHFSVADYQAPIAPLKFDDKVNNTNKMIATVKVGLENVSTKFCLRIRSDMMVANILACEEDYKFLAQQAVVPDLFNQQVVVAPFFTLNPFLLERLPYHFSDWLNFGQTADIRKLWDVSPVSEIDARHYQMYPHASHSNVLEREFRSRFTPEQHLVSRIASHNGYKKLDHHNEAGMEIETLEVLRRNFIVLDHQRTGMTNPKYDRVKSMVQTRFQCLTNRDWRIIVADGPAKFSETLAWKKFVVWCYLNLKPKLAWSRLRRTLPMRLLWWIF</sequence>
<dbReference type="Proteomes" id="UP000295238">
    <property type="component" value="Unassembled WGS sequence"/>
</dbReference>
<evidence type="ECO:0008006" key="3">
    <source>
        <dbReference type="Google" id="ProtNLM"/>
    </source>
</evidence>
<accession>A0A4R5UII2</accession>
<dbReference type="AlphaFoldDB" id="A0A4R5UII2"/>